<dbReference type="PANTHER" id="PTHR47706:SF11">
    <property type="entry name" value="ISOFLAVONE REDUCTASE FAMILY PROTEIN (AFU_ORTHOLOGUE AFUA_1G12510)"/>
    <property type="match status" value="1"/>
</dbReference>
<dbReference type="Gene3D" id="3.40.50.720">
    <property type="entry name" value="NAD(P)-binding Rossmann-like Domain"/>
    <property type="match status" value="1"/>
</dbReference>
<dbReference type="Gene3D" id="3.90.25.10">
    <property type="entry name" value="UDP-galactose 4-epimerase, domain 1"/>
    <property type="match status" value="1"/>
</dbReference>
<dbReference type="PANTHER" id="PTHR47706">
    <property type="entry name" value="NMRA-LIKE FAMILY PROTEIN"/>
    <property type="match status" value="1"/>
</dbReference>
<keyword evidence="5" id="KW-1185">Reference proteome</keyword>
<evidence type="ECO:0000313" key="4">
    <source>
        <dbReference type="EMBL" id="CAJ2513160.1"/>
    </source>
</evidence>
<dbReference type="GO" id="GO:0016491">
    <property type="term" value="F:oxidoreductase activity"/>
    <property type="evidence" value="ECO:0007669"/>
    <property type="project" value="UniProtKB-KW"/>
</dbReference>
<dbReference type="SUPFAM" id="SSF51735">
    <property type="entry name" value="NAD(P)-binding Rossmann-fold domains"/>
    <property type="match status" value="1"/>
</dbReference>
<name>A0AAI8YQ92_9PEZI</name>
<sequence>MSFSATFGLPGKWYKPVDVQRLHLLVGGPNAPVSDADGDGGHVVAEKLPKWSSRKAKTTWSLASRSVLLSAGVASSIRRRQMSKGGESSSEAAVPPAKKILVFGATGVIGKVITAALINAKAEFARIGIFTSEATFAGKAALIDAICEGGVDVIVGDVNNDAQVLNAYQAFDTVVSAVGRNAIDKQMNLIRLAESSSTITRFIPSEYGTDIEYNASSAEERPHQKKLQVRAYIWSSVSRMRYTYLVTGPFADMYMGPMAHEPRAGTFDVVNRKATLLGDGTGKISLTTMADVGRLLIAVLLHPEASDNRALKVSSYTTTPNEILAEFERQTGSKWDVSYTPLGDLRGLENNAWQEGSPVATVFTLRRIWTEGSTLYEKTDNAALGMAKMDTLEMSVQETIWKAHG</sequence>
<dbReference type="InterPro" id="IPR045312">
    <property type="entry name" value="PCBER-like"/>
</dbReference>
<dbReference type="InterPro" id="IPR036291">
    <property type="entry name" value="NAD(P)-bd_dom_sf"/>
</dbReference>
<evidence type="ECO:0000256" key="2">
    <source>
        <dbReference type="ARBA" id="ARBA00023002"/>
    </source>
</evidence>
<dbReference type="Pfam" id="PF05368">
    <property type="entry name" value="NmrA"/>
    <property type="match status" value="1"/>
</dbReference>
<dbReference type="InterPro" id="IPR008030">
    <property type="entry name" value="NmrA-like"/>
</dbReference>
<evidence type="ECO:0000313" key="5">
    <source>
        <dbReference type="Proteomes" id="UP001295740"/>
    </source>
</evidence>
<accession>A0AAI8YQ92</accession>
<dbReference type="InterPro" id="IPR051609">
    <property type="entry name" value="NmrA/Isoflavone_reductase-like"/>
</dbReference>
<dbReference type="CDD" id="cd05259">
    <property type="entry name" value="PCBER_SDR_a"/>
    <property type="match status" value="1"/>
</dbReference>
<protein>
    <submittedName>
        <fullName evidence="4">Uu.00g012790.m01.CDS01</fullName>
    </submittedName>
</protein>
<organism evidence="4 5">
    <name type="scientific">Anthostomella pinea</name>
    <dbReference type="NCBI Taxonomy" id="933095"/>
    <lineage>
        <taxon>Eukaryota</taxon>
        <taxon>Fungi</taxon>
        <taxon>Dikarya</taxon>
        <taxon>Ascomycota</taxon>
        <taxon>Pezizomycotina</taxon>
        <taxon>Sordariomycetes</taxon>
        <taxon>Xylariomycetidae</taxon>
        <taxon>Xylariales</taxon>
        <taxon>Xylariaceae</taxon>
        <taxon>Anthostomella</taxon>
    </lineage>
</organism>
<dbReference type="Proteomes" id="UP001295740">
    <property type="component" value="Unassembled WGS sequence"/>
</dbReference>
<dbReference type="EMBL" id="CAUWAG010000020">
    <property type="protein sequence ID" value="CAJ2513160.1"/>
    <property type="molecule type" value="Genomic_DNA"/>
</dbReference>
<evidence type="ECO:0000256" key="1">
    <source>
        <dbReference type="ARBA" id="ARBA00022857"/>
    </source>
</evidence>
<gene>
    <name evidence="4" type="ORF">KHLLAP_LOCUS13628</name>
</gene>
<comment type="caution">
    <text evidence="4">The sequence shown here is derived from an EMBL/GenBank/DDBJ whole genome shotgun (WGS) entry which is preliminary data.</text>
</comment>
<proteinExistence type="predicted"/>
<keyword evidence="1" id="KW-0521">NADP</keyword>
<keyword evidence="2" id="KW-0560">Oxidoreductase</keyword>
<evidence type="ECO:0000259" key="3">
    <source>
        <dbReference type="Pfam" id="PF05368"/>
    </source>
</evidence>
<reference evidence="4" key="1">
    <citation type="submission" date="2023-10" db="EMBL/GenBank/DDBJ databases">
        <authorList>
            <person name="Hackl T."/>
        </authorList>
    </citation>
    <scope>NUCLEOTIDE SEQUENCE</scope>
</reference>
<dbReference type="AlphaFoldDB" id="A0AAI8YQ92"/>
<feature type="domain" description="NmrA-like" evidence="3">
    <location>
        <begin position="97"/>
        <end position="345"/>
    </location>
</feature>